<keyword evidence="5" id="KW-0804">Transcription</keyword>
<sequence length="629" mass="68204">MPGVHVQQDIELAHQRSAAFGLGRQDSPDYACLGKADLQLVLEQNRLLFRHAAPVMDSLYEQIVNTHHMVVLTDARGLILHTLGDADFLEKADQVALNPGVAWSEQSKGTNAIGTAIAAQTPTVIHADQHYLSANQFLTCSASPIFDAQGQVIGVLDVTGDQHHFHRHTMALVRMSAQMIENQMFSAAFQNAVKIHFHSRPEFLGTLMEGIACFTSDGRFQAASRSALFQLGLPVSALQTHTFSSLFGMPLSSCLDLCRRSGSSLITLALPNGMKVYAQCREHPGTLLSAGVNLAADHTVTERTEQPAAQGLSLQQLAGGDALVAALINGLRKVIDRGIPLMITGETGTGKDWLAQAIHQASARRHGPFVAVNCAAIPESLIESELFGYEEGAFTGARKKGSRGKLLQANGGTLFLDEIGDMPLHLQARLLRVLQERSVTPLGGAGSTKVDIDIICATNQPLKQMIATKQFREDLYYRLNGYVLKLPALRDRSDLTQMVSRILQQEDAAHMHIHPALMQVFERHPWPGNIRQLSNLLRTALRLAEGESEIGLQHCPQDFLEDVVPTSIEPVAQADLTPPLPASASDTGLAAQELGLIQQALAQCQGNVTAAARMLGISRNTIYRKLGRG</sequence>
<dbReference type="Proteomes" id="UP000654304">
    <property type="component" value="Unassembled WGS sequence"/>
</dbReference>
<dbReference type="SUPFAM" id="SSF46689">
    <property type="entry name" value="Homeodomain-like"/>
    <property type="match status" value="1"/>
</dbReference>
<dbReference type="InterPro" id="IPR025944">
    <property type="entry name" value="Sigma_54_int_dom_CS"/>
</dbReference>
<dbReference type="SUPFAM" id="SSF55781">
    <property type="entry name" value="GAF domain-like"/>
    <property type="match status" value="1"/>
</dbReference>
<dbReference type="SMART" id="SM00382">
    <property type="entry name" value="AAA"/>
    <property type="match status" value="1"/>
</dbReference>
<dbReference type="InterPro" id="IPR029016">
    <property type="entry name" value="GAF-like_dom_sf"/>
</dbReference>
<evidence type="ECO:0000313" key="8">
    <source>
        <dbReference type="Proteomes" id="UP000654304"/>
    </source>
</evidence>
<dbReference type="Gene3D" id="3.30.450.40">
    <property type="match status" value="1"/>
</dbReference>
<dbReference type="PANTHER" id="PTHR32071">
    <property type="entry name" value="TRANSCRIPTIONAL REGULATORY PROTEIN"/>
    <property type="match status" value="1"/>
</dbReference>
<dbReference type="InterPro" id="IPR027417">
    <property type="entry name" value="P-loop_NTPase"/>
</dbReference>
<organism evidence="7 8">
    <name type="scientific">Undibacterium curvum</name>
    <dbReference type="NCBI Taxonomy" id="2762294"/>
    <lineage>
        <taxon>Bacteria</taxon>
        <taxon>Pseudomonadati</taxon>
        <taxon>Pseudomonadota</taxon>
        <taxon>Betaproteobacteria</taxon>
        <taxon>Burkholderiales</taxon>
        <taxon>Oxalobacteraceae</taxon>
        <taxon>Undibacterium</taxon>
    </lineage>
</organism>
<keyword evidence="1" id="KW-0547">Nucleotide-binding</keyword>
<dbReference type="InterPro" id="IPR003593">
    <property type="entry name" value="AAA+_ATPase"/>
</dbReference>
<dbReference type="PROSITE" id="PS00675">
    <property type="entry name" value="SIGMA54_INTERACT_1"/>
    <property type="match status" value="1"/>
</dbReference>
<keyword evidence="8" id="KW-1185">Reference proteome</keyword>
<dbReference type="PANTHER" id="PTHR32071:SF77">
    <property type="entry name" value="TRANSCRIPTIONAL REGULATORY PROTEIN"/>
    <property type="match status" value="1"/>
</dbReference>
<dbReference type="InterPro" id="IPR058031">
    <property type="entry name" value="AAA_lid_NorR"/>
</dbReference>
<dbReference type="InterPro" id="IPR003018">
    <property type="entry name" value="GAF"/>
</dbReference>
<dbReference type="InterPro" id="IPR002197">
    <property type="entry name" value="HTH_Fis"/>
</dbReference>
<dbReference type="InterPro" id="IPR025662">
    <property type="entry name" value="Sigma_54_int_dom_ATP-bd_1"/>
</dbReference>
<dbReference type="Gene3D" id="3.40.50.300">
    <property type="entry name" value="P-loop containing nucleotide triphosphate hydrolases"/>
    <property type="match status" value="1"/>
</dbReference>
<evidence type="ECO:0000256" key="2">
    <source>
        <dbReference type="ARBA" id="ARBA00022840"/>
    </source>
</evidence>
<dbReference type="InterPro" id="IPR009057">
    <property type="entry name" value="Homeodomain-like_sf"/>
</dbReference>
<evidence type="ECO:0000256" key="3">
    <source>
        <dbReference type="ARBA" id="ARBA00023015"/>
    </source>
</evidence>
<name>A0ABR7A5X8_9BURK</name>
<accession>A0ABR7A5X8</accession>
<dbReference type="EMBL" id="JACOGD010000005">
    <property type="protein sequence ID" value="MBC3932311.1"/>
    <property type="molecule type" value="Genomic_DNA"/>
</dbReference>
<protein>
    <submittedName>
        <fullName evidence="7">Sigma-54-dependent Fis family transcriptional regulator</fullName>
    </submittedName>
</protein>
<keyword evidence="4" id="KW-0238">DNA-binding</keyword>
<evidence type="ECO:0000313" key="7">
    <source>
        <dbReference type="EMBL" id="MBC3932311.1"/>
    </source>
</evidence>
<dbReference type="Pfam" id="PF01590">
    <property type="entry name" value="GAF"/>
    <property type="match status" value="1"/>
</dbReference>
<dbReference type="Pfam" id="PF02954">
    <property type="entry name" value="HTH_8"/>
    <property type="match status" value="1"/>
</dbReference>
<feature type="domain" description="Sigma-54 factor interaction" evidence="6">
    <location>
        <begin position="317"/>
        <end position="542"/>
    </location>
</feature>
<dbReference type="Pfam" id="PF00158">
    <property type="entry name" value="Sigma54_activat"/>
    <property type="match status" value="1"/>
</dbReference>
<gene>
    <name evidence="7" type="ORF">H8K43_11540</name>
</gene>
<dbReference type="InterPro" id="IPR002078">
    <property type="entry name" value="Sigma_54_int"/>
</dbReference>
<dbReference type="Gene3D" id="1.10.10.60">
    <property type="entry name" value="Homeodomain-like"/>
    <property type="match status" value="1"/>
</dbReference>
<keyword evidence="3" id="KW-0805">Transcription regulation</keyword>
<keyword evidence="2" id="KW-0067">ATP-binding</keyword>
<dbReference type="PROSITE" id="PS00676">
    <property type="entry name" value="SIGMA54_INTERACT_2"/>
    <property type="match status" value="1"/>
</dbReference>
<dbReference type="Gene3D" id="1.10.8.60">
    <property type="match status" value="1"/>
</dbReference>
<evidence type="ECO:0000256" key="1">
    <source>
        <dbReference type="ARBA" id="ARBA00022741"/>
    </source>
</evidence>
<evidence type="ECO:0000256" key="4">
    <source>
        <dbReference type="ARBA" id="ARBA00023125"/>
    </source>
</evidence>
<proteinExistence type="predicted"/>
<dbReference type="SUPFAM" id="SSF52540">
    <property type="entry name" value="P-loop containing nucleoside triphosphate hydrolases"/>
    <property type="match status" value="1"/>
</dbReference>
<dbReference type="InterPro" id="IPR025943">
    <property type="entry name" value="Sigma_54_int_dom_ATP-bd_2"/>
</dbReference>
<evidence type="ECO:0000256" key="5">
    <source>
        <dbReference type="ARBA" id="ARBA00023163"/>
    </source>
</evidence>
<dbReference type="CDD" id="cd00009">
    <property type="entry name" value="AAA"/>
    <property type="match status" value="1"/>
</dbReference>
<comment type="caution">
    <text evidence="7">The sequence shown here is derived from an EMBL/GenBank/DDBJ whole genome shotgun (WGS) entry which is preliminary data.</text>
</comment>
<dbReference type="PROSITE" id="PS50045">
    <property type="entry name" value="SIGMA54_INTERACT_4"/>
    <property type="match status" value="1"/>
</dbReference>
<evidence type="ECO:0000259" key="6">
    <source>
        <dbReference type="PROSITE" id="PS50045"/>
    </source>
</evidence>
<dbReference type="PRINTS" id="PR01590">
    <property type="entry name" value="HTHFIS"/>
</dbReference>
<dbReference type="PROSITE" id="PS00688">
    <property type="entry name" value="SIGMA54_INTERACT_3"/>
    <property type="match status" value="1"/>
</dbReference>
<dbReference type="Pfam" id="PF25601">
    <property type="entry name" value="AAA_lid_14"/>
    <property type="match status" value="1"/>
</dbReference>
<reference evidence="7 8" key="1">
    <citation type="submission" date="2020-08" db="EMBL/GenBank/DDBJ databases">
        <title>Novel species isolated from subtropical streams in China.</title>
        <authorList>
            <person name="Lu H."/>
        </authorList>
    </citation>
    <scope>NUCLEOTIDE SEQUENCE [LARGE SCALE GENOMIC DNA]</scope>
    <source>
        <strain evidence="7 8">CY22W</strain>
    </source>
</reference>